<evidence type="ECO:0000313" key="5">
    <source>
        <dbReference type="Proteomes" id="UP000248259"/>
    </source>
</evidence>
<dbReference type="Proteomes" id="UP000248259">
    <property type="component" value="Unassembled WGS sequence"/>
</dbReference>
<sequence length="143" mass="15324">MPTRMVGEVVANQTIVTADKEMTVREASQRMAAGKVGAIMVVENSQLIGLFTERDALVRVLAAGIDPSTTPIGDVMTSTLQTIPADRPLGHAMHMMHEGGFRHVPVVADGRPIGMISARDALGLEMVAFETELEQKTSIAEIL</sequence>
<dbReference type="Pfam" id="PF00571">
    <property type="entry name" value="CBS"/>
    <property type="match status" value="2"/>
</dbReference>
<accession>A0A323UVF6</accession>
<dbReference type="PANTHER" id="PTHR43080">
    <property type="entry name" value="CBS DOMAIN-CONTAINING PROTEIN CBSX3, MITOCHONDRIAL"/>
    <property type="match status" value="1"/>
</dbReference>
<dbReference type="PROSITE" id="PS51371">
    <property type="entry name" value="CBS"/>
    <property type="match status" value="2"/>
</dbReference>
<feature type="domain" description="CBS" evidence="3">
    <location>
        <begin position="11"/>
        <end position="68"/>
    </location>
</feature>
<evidence type="ECO:0000256" key="2">
    <source>
        <dbReference type="PROSITE-ProRule" id="PRU00703"/>
    </source>
</evidence>
<dbReference type="InterPro" id="IPR046342">
    <property type="entry name" value="CBS_dom_sf"/>
</dbReference>
<proteinExistence type="predicted"/>
<dbReference type="SMART" id="SM00116">
    <property type="entry name" value="CBS"/>
    <property type="match status" value="2"/>
</dbReference>
<organism evidence="4 5">
    <name type="scientific">Parazoarcus communis SWub3 = DSM 12120</name>
    <dbReference type="NCBI Taxonomy" id="1121029"/>
    <lineage>
        <taxon>Bacteria</taxon>
        <taxon>Pseudomonadati</taxon>
        <taxon>Pseudomonadota</taxon>
        <taxon>Betaproteobacteria</taxon>
        <taxon>Rhodocyclales</taxon>
        <taxon>Zoogloeaceae</taxon>
        <taxon>Parazoarcus</taxon>
    </lineage>
</organism>
<keyword evidence="1 2" id="KW-0129">CBS domain</keyword>
<dbReference type="AlphaFoldDB" id="A0A323UVF6"/>
<dbReference type="SUPFAM" id="SSF54631">
    <property type="entry name" value="CBS-domain pair"/>
    <property type="match status" value="1"/>
</dbReference>
<comment type="caution">
    <text evidence="4">The sequence shown here is derived from an EMBL/GenBank/DDBJ whole genome shotgun (WGS) entry which is preliminary data.</text>
</comment>
<reference evidence="4 5" key="1">
    <citation type="submission" date="2018-06" db="EMBL/GenBank/DDBJ databases">
        <title>Azoarcus communis strain SWub3 genome.</title>
        <authorList>
            <person name="Zorraquino Salvo V."/>
            <person name="Toubiana D."/>
            <person name="Blumwald E."/>
        </authorList>
    </citation>
    <scope>NUCLEOTIDE SEQUENCE [LARGE SCALE GENOMIC DNA]</scope>
    <source>
        <strain evidence="4 5">SWub3</strain>
    </source>
</reference>
<evidence type="ECO:0000313" key="4">
    <source>
        <dbReference type="EMBL" id="PZA16454.1"/>
    </source>
</evidence>
<dbReference type="PANTHER" id="PTHR43080:SF2">
    <property type="entry name" value="CBS DOMAIN-CONTAINING PROTEIN"/>
    <property type="match status" value="1"/>
</dbReference>
<dbReference type="Gene3D" id="3.10.580.10">
    <property type="entry name" value="CBS-domain"/>
    <property type="match status" value="1"/>
</dbReference>
<keyword evidence="5" id="KW-1185">Reference proteome</keyword>
<dbReference type="InterPro" id="IPR000644">
    <property type="entry name" value="CBS_dom"/>
</dbReference>
<dbReference type="OrthoDB" id="9807125at2"/>
<name>A0A323UVF6_9RHOO</name>
<dbReference type="EMBL" id="QKOE01000007">
    <property type="protein sequence ID" value="PZA16454.1"/>
    <property type="molecule type" value="Genomic_DNA"/>
</dbReference>
<evidence type="ECO:0000256" key="1">
    <source>
        <dbReference type="ARBA" id="ARBA00023122"/>
    </source>
</evidence>
<feature type="domain" description="CBS" evidence="3">
    <location>
        <begin position="76"/>
        <end position="133"/>
    </location>
</feature>
<dbReference type="InterPro" id="IPR051257">
    <property type="entry name" value="Diverse_CBS-Domain"/>
</dbReference>
<protein>
    <submittedName>
        <fullName evidence="4">Inosine-5-monophosphate dehydrogenase</fullName>
    </submittedName>
</protein>
<gene>
    <name evidence="4" type="ORF">DNK49_11680</name>
</gene>
<evidence type="ECO:0000259" key="3">
    <source>
        <dbReference type="PROSITE" id="PS51371"/>
    </source>
</evidence>